<keyword evidence="2" id="KW-1185">Reference proteome</keyword>
<reference evidence="1" key="1">
    <citation type="submission" date="2023-06" db="EMBL/GenBank/DDBJ databases">
        <authorList>
            <consortium name="Lawrence Berkeley National Laboratory"/>
            <person name="Ahrendt S."/>
            <person name="Sahu N."/>
            <person name="Indic B."/>
            <person name="Wong-Bajracharya J."/>
            <person name="Merenyi Z."/>
            <person name="Ke H.-M."/>
            <person name="Monk M."/>
            <person name="Kocsube S."/>
            <person name="Drula E."/>
            <person name="Lipzen A."/>
            <person name="Balint B."/>
            <person name="Henrissat B."/>
            <person name="Andreopoulos B."/>
            <person name="Martin F.M."/>
            <person name="Harder C.B."/>
            <person name="Rigling D."/>
            <person name="Ford K.L."/>
            <person name="Foster G.D."/>
            <person name="Pangilinan J."/>
            <person name="Papanicolaou A."/>
            <person name="Barry K."/>
            <person name="LaButti K."/>
            <person name="Viragh M."/>
            <person name="Koriabine M."/>
            <person name="Yan M."/>
            <person name="Riley R."/>
            <person name="Champramary S."/>
            <person name="Plett K.L."/>
            <person name="Tsai I.J."/>
            <person name="Slot J."/>
            <person name="Sipos G."/>
            <person name="Plett J."/>
            <person name="Nagy L.G."/>
            <person name="Grigoriev I.V."/>
        </authorList>
    </citation>
    <scope>NUCLEOTIDE SEQUENCE</scope>
    <source>
        <strain evidence="1">CCBAS 213</strain>
    </source>
</reference>
<accession>A0AA39N970</accession>
<sequence length="334" mass="35892">MSGETISARRSTSPSSPSSFLPFGKFKLKGQPPIDACFAVITLPTLSYTRIQKRRFTTQTILTTETPSSTPELSTKTHTSTLSRLSRPVELDITLSHSRTSSVDIAFPLLSLSTFTHVDVNTATSMSIQAGLQCMSRRGILRKISQEESTSSESISDFADSLSFASISSSSMTSISTAATESSFLDEEREDETYQVQRAQTQSMEIQRGVLLTREALRASVLGPVADTPKVVISTVPVSSEAQHASLSTDASLLHVRAPSILVTHPSTSTIDSSASSMSVDLADFPLPPTPGVVPVGKLTVSKDVVTGGRLDFGDLDKRSTLEQFIMLYGSTQM</sequence>
<evidence type="ECO:0000313" key="1">
    <source>
        <dbReference type="EMBL" id="KAK0461371.1"/>
    </source>
</evidence>
<dbReference type="GeneID" id="85360703"/>
<comment type="caution">
    <text evidence="1">The sequence shown here is derived from an EMBL/GenBank/DDBJ whole genome shotgun (WGS) entry which is preliminary data.</text>
</comment>
<gene>
    <name evidence="1" type="ORF">EV420DRAFT_1640849</name>
</gene>
<proteinExistence type="predicted"/>
<dbReference type="AlphaFoldDB" id="A0AA39N970"/>
<dbReference type="RefSeq" id="XP_060333268.1">
    <property type="nucleotide sequence ID" value="XM_060477155.1"/>
</dbReference>
<organism evidence="1 2">
    <name type="scientific">Armillaria tabescens</name>
    <name type="common">Ringless honey mushroom</name>
    <name type="synonym">Agaricus tabescens</name>
    <dbReference type="NCBI Taxonomy" id="1929756"/>
    <lineage>
        <taxon>Eukaryota</taxon>
        <taxon>Fungi</taxon>
        <taxon>Dikarya</taxon>
        <taxon>Basidiomycota</taxon>
        <taxon>Agaricomycotina</taxon>
        <taxon>Agaricomycetes</taxon>
        <taxon>Agaricomycetidae</taxon>
        <taxon>Agaricales</taxon>
        <taxon>Marasmiineae</taxon>
        <taxon>Physalacriaceae</taxon>
        <taxon>Desarmillaria</taxon>
    </lineage>
</organism>
<name>A0AA39N970_ARMTA</name>
<evidence type="ECO:0000313" key="2">
    <source>
        <dbReference type="Proteomes" id="UP001175211"/>
    </source>
</evidence>
<dbReference type="EMBL" id="JAUEPS010000011">
    <property type="protein sequence ID" value="KAK0461371.1"/>
    <property type="molecule type" value="Genomic_DNA"/>
</dbReference>
<protein>
    <submittedName>
        <fullName evidence="1">Uncharacterized protein</fullName>
    </submittedName>
</protein>
<dbReference type="Proteomes" id="UP001175211">
    <property type="component" value="Unassembled WGS sequence"/>
</dbReference>